<dbReference type="Pfam" id="PF07811">
    <property type="entry name" value="TadE"/>
    <property type="match status" value="1"/>
</dbReference>
<dbReference type="STRING" id="155974.SAMN04487818_10661"/>
<name>A0A1H9T406_9PSEU</name>
<evidence type="ECO:0000259" key="2">
    <source>
        <dbReference type="Pfam" id="PF07811"/>
    </source>
</evidence>
<proteinExistence type="predicted"/>
<accession>A0A1H9T406</accession>
<dbReference type="InterPro" id="IPR012495">
    <property type="entry name" value="TadE-like_dom"/>
</dbReference>
<evidence type="ECO:0000313" key="3">
    <source>
        <dbReference type="EMBL" id="SER91891.1"/>
    </source>
</evidence>
<gene>
    <name evidence="3" type="ORF">SAMN04487818_10661</name>
</gene>
<organism evidence="3 4">
    <name type="scientific">Actinokineospora terrae</name>
    <dbReference type="NCBI Taxonomy" id="155974"/>
    <lineage>
        <taxon>Bacteria</taxon>
        <taxon>Bacillati</taxon>
        <taxon>Actinomycetota</taxon>
        <taxon>Actinomycetes</taxon>
        <taxon>Pseudonocardiales</taxon>
        <taxon>Pseudonocardiaceae</taxon>
        <taxon>Actinokineospora</taxon>
    </lineage>
</organism>
<evidence type="ECO:0000256" key="1">
    <source>
        <dbReference type="SAM" id="Phobius"/>
    </source>
</evidence>
<keyword evidence="1" id="KW-0472">Membrane</keyword>
<protein>
    <recommendedName>
        <fullName evidence="2">TadE-like domain-containing protein</fullName>
    </recommendedName>
</protein>
<sequence length="134" mass="13846">MSAEITIAAPLLIMLLVFVGVVVHRGVDARLRVDDAAHQAARAASLERTPAAAVTAARTTAFTALSAAGVMCRSLVVTTSTSGMRPGGTVAVTVSCLVDFSDALLLGVPDRQLEATAVEPIDLWRATLTTGTRT</sequence>
<keyword evidence="1" id="KW-0812">Transmembrane</keyword>
<dbReference type="AlphaFoldDB" id="A0A1H9T406"/>
<feature type="domain" description="TadE-like" evidence="2">
    <location>
        <begin position="2"/>
        <end position="42"/>
    </location>
</feature>
<dbReference type="Proteomes" id="UP000199051">
    <property type="component" value="Unassembled WGS sequence"/>
</dbReference>
<feature type="transmembrane region" description="Helical" evidence="1">
    <location>
        <begin position="6"/>
        <end position="23"/>
    </location>
</feature>
<reference evidence="4" key="1">
    <citation type="submission" date="2016-10" db="EMBL/GenBank/DDBJ databases">
        <authorList>
            <person name="Varghese N."/>
            <person name="Submissions S."/>
        </authorList>
    </citation>
    <scope>NUCLEOTIDE SEQUENCE [LARGE SCALE GENOMIC DNA]</scope>
    <source>
        <strain evidence="4">DSM 44260</strain>
    </source>
</reference>
<keyword evidence="4" id="KW-1185">Reference proteome</keyword>
<dbReference type="EMBL" id="FOGI01000006">
    <property type="protein sequence ID" value="SER91891.1"/>
    <property type="molecule type" value="Genomic_DNA"/>
</dbReference>
<evidence type="ECO:0000313" key="4">
    <source>
        <dbReference type="Proteomes" id="UP000199051"/>
    </source>
</evidence>
<keyword evidence="1" id="KW-1133">Transmembrane helix</keyword>